<proteinExistence type="predicted"/>
<protein>
    <submittedName>
        <fullName evidence="2">Uncharacterized protein</fullName>
    </submittedName>
</protein>
<sequence>MRSILKGATQQRPLSLSTLREQTHFQLSVKRMLSIMIRVMVIKLLMVQMSLLMFVSISSSLSGWGHYLSTITFHLLMLRHEKIQLLLYKIMLAPTVFLISVFLTTISLRVTLC</sequence>
<gene>
    <name evidence="2" type="ORF">TM35_000141030</name>
</gene>
<accession>A0A1X0NW31</accession>
<dbReference type="RefSeq" id="XP_028882958.1">
    <property type="nucleotide sequence ID" value="XM_029025548.1"/>
</dbReference>
<keyword evidence="3" id="KW-1185">Reference proteome</keyword>
<evidence type="ECO:0000313" key="3">
    <source>
        <dbReference type="Proteomes" id="UP000192257"/>
    </source>
</evidence>
<reference evidence="2 3" key="1">
    <citation type="submission" date="2017-03" db="EMBL/GenBank/DDBJ databases">
        <title>An alternative strategy for trypanosome survival in the mammalian bloodstream revealed through genome and transcriptome analysis of the ubiquitous bovine parasite Trypanosoma (Megatrypanum) theileri.</title>
        <authorList>
            <person name="Kelly S."/>
            <person name="Ivens A."/>
            <person name="Mott A."/>
            <person name="O'Neill E."/>
            <person name="Emms D."/>
            <person name="Macleod O."/>
            <person name="Voorheis P."/>
            <person name="Matthews J."/>
            <person name="Matthews K."/>
            <person name="Carrington M."/>
        </authorList>
    </citation>
    <scope>NUCLEOTIDE SEQUENCE [LARGE SCALE GENOMIC DNA]</scope>
    <source>
        <strain evidence="2">Edinburgh</strain>
    </source>
</reference>
<dbReference type="EMBL" id="NBCO01000014">
    <property type="protein sequence ID" value="ORC88892.1"/>
    <property type="molecule type" value="Genomic_DNA"/>
</dbReference>
<keyword evidence="1" id="KW-0472">Membrane</keyword>
<dbReference type="VEuPathDB" id="TriTrypDB:TM35_000141030"/>
<feature type="transmembrane region" description="Helical" evidence="1">
    <location>
        <begin position="90"/>
        <end position="112"/>
    </location>
</feature>
<dbReference type="GeneID" id="39985328"/>
<evidence type="ECO:0000256" key="1">
    <source>
        <dbReference type="SAM" id="Phobius"/>
    </source>
</evidence>
<keyword evidence="1" id="KW-0812">Transmembrane</keyword>
<dbReference type="AlphaFoldDB" id="A0A1X0NW31"/>
<dbReference type="Proteomes" id="UP000192257">
    <property type="component" value="Unassembled WGS sequence"/>
</dbReference>
<organism evidence="2 3">
    <name type="scientific">Trypanosoma theileri</name>
    <dbReference type="NCBI Taxonomy" id="67003"/>
    <lineage>
        <taxon>Eukaryota</taxon>
        <taxon>Discoba</taxon>
        <taxon>Euglenozoa</taxon>
        <taxon>Kinetoplastea</taxon>
        <taxon>Metakinetoplastina</taxon>
        <taxon>Trypanosomatida</taxon>
        <taxon>Trypanosomatidae</taxon>
        <taxon>Trypanosoma</taxon>
    </lineage>
</organism>
<keyword evidence="1" id="KW-1133">Transmembrane helix</keyword>
<evidence type="ECO:0000313" key="2">
    <source>
        <dbReference type="EMBL" id="ORC88892.1"/>
    </source>
</evidence>
<name>A0A1X0NW31_9TRYP</name>
<comment type="caution">
    <text evidence="2">The sequence shown here is derived from an EMBL/GenBank/DDBJ whole genome shotgun (WGS) entry which is preliminary data.</text>
</comment>
<feature type="transmembrane region" description="Helical" evidence="1">
    <location>
        <begin position="35"/>
        <end position="55"/>
    </location>
</feature>